<organism evidence="1 2">
    <name type="scientific">Aphis craccivora</name>
    <name type="common">Cowpea aphid</name>
    <dbReference type="NCBI Taxonomy" id="307492"/>
    <lineage>
        <taxon>Eukaryota</taxon>
        <taxon>Metazoa</taxon>
        <taxon>Ecdysozoa</taxon>
        <taxon>Arthropoda</taxon>
        <taxon>Hexapoda</taxon>
        <taxon>Insecta</taxon>
        <taxon>Pterygota</taxon>
        <taxon>Neoptera</taxon>
        <taxon>Paraneoptera</taxon>
        <taxon>Hemiptera</taxon>
        <taxon>Sternorrhyncha</taxon>
        <taxon>Aphidomorpha</taxon>
        <taxon>Aphidoidea</taxon>
        <taxon>Aphididae</taxon>
        <taxon>Aphidini</taxon>
        <taxon>Aphis</taxon>
        <taxon>Aphis</taxon>
    </lineage>
</organism>
<protein>
    <submittedName>
        <fullName evidence="1">Uncharacterized protein</fullName>
    </submittedName>
</protein>
<keyword evidence="2" id="KW-1185">Reference proteome</keyword>
<reference evidence="1 2" key="1">
    <citation type="submission" date="2019-08" db="EMBL/GenBank/DDBJ databases">
        <title>Whole genome of Aphis craccivora.</title>
        <authorList>
            <person name="Voronova N.V."/>
            <person name="Shulinski R.S."/>
            <person name="Bandarenka Y.V."/>
            <person name="Zhorov D.G."/>
            <person name="Warner D."/>
        </authorList>
    </citation>
    <scope>NUCLEOTIDE SEQUENCE [LARGE SCALE GENOMIC DNA]</scope>
    <source>
        <strain evidence="1">180601</strain>
        <tissue evidence="1">Whole Body</tissue>
    </source>
</reference>
<name>A0A6G0VNJ5_APHCR</name>
<gene>
    <name evidence="1" type="ORF">FWK35_00026188</name>
</gene>
<sequence length="220" mass="25503">MKTSHFENQKISLQKSNAKTKTLSRLEWAAKYSILLNLYRSLVRSKLDYGSICYRNSNYNISKILDLIHNTGIRCASGAFKSSAISSLLAITGEPPLQHRRIRLSLKYIARILSTPYNSTIHYLNKNQSPSVYVLNTNLRKPLSTRLRKEMSDNNIFPETILQYETYLNPPRRSHNFEIDTSLSAYVKKKPEIVYRNVFNELIHMDNYNNSQIYTDASKT</sequence>
<accession>A0A6G0VNJ5</accession>
<evidence type="ECO:0000313" key="2">
    <source>
        <dbReference type="Proteomes" id="UP000478052"/>
    </source>
</evidence>
<dbReference type="Proteomes" id="UP000478052">
    <property type="component" value="Unassembled WGS sequence"/>
</dbReference>
<dbReference type="AlphaFoldDB" id="A0A6G0VNJ5"/>
<dbReference type="EMBL" id="VUJU01014013">
    <property type="protein sequence ID" value="KAF0703171.1"/>
    <property type="molecule type" value="Genomic_DNA"/>
</dbReference>
<comment type="caution">
    <text evidence="1">The sequence shown here is derived from an EMBL/GenBank/DDBJ whole genome shotgun (WGS) entry which is preliminary data.</text>
</comment>
<dbReference type="OrthoDB" id="6628616at2759"/>
<proteinExistence type="predicted"/>
<evidence type="ECO:0000313" key="1">
    <source>
        <dbReference type="EMBL" id="KAF0703171.1"/>
    </source>
</evidence>